<comment type="similarity">
    <text evidence="1">Belongs to the methyltransferase superfamily. RsmH family.</text>
</comment>
<dbReference type="PANTHER" id="PTHR11265">
    <property type="entry name" value="S-ADENOSYL-METHYLTRANSFERASE MRAW"/>
    <property type="match status" value="1"/>
</dbReference>
<dbReference type="AlphaFoldDB" id="A0A381R306"/>
<dbReference type="InterPro" id="IPR029063">
    <property type="entry name" value="SAM-dependent_MTases_sf"/>
</dbReference>
<keyword evidence="2" id="KW-0489">Methyltransferase</keyword>
<evidence type="ECO:0000256" key="4">
    <source>
        <dbReference type="ARBA" id="ARBA00022691"/>
    </source>
</evidence>
<keyword evidence="3" id="KW-0808">Transferase</keyword>
<dbReference type="SUPFAM" id="SSF53335">
    <property type="entry name" value="S-adenosyl-L-methionine-dependent methyltransferases"/>
    <property type="match status" value="1"/>
</dbReference>
<evidence type="ECO:0008006" key="6">
    <source>
        <dbReference type="Google" id="ProtNLM"/>
    </source>
</evidence>
<accession>A0A381R306</accession>
<dbReference type="NCBIfam" id="TIGR00006">
    <property type="entry name" value="16S rRNA (cytosine(1402)-N(4))-methyltransferase RsmH"/>
    <property type="match status" value="1"/>
</dbReference>
<proteinExistence type="inferred from homology"/>
<dbReference type="GO" id="GO:0005737">
    <property type="term" value="C:cytoplasm"/>
    <property type="evidence" value="ECO:0007669"/>
    <property type="project" value="TreeGrafter"/>
</dbReference>
<dbReference type="Gene3D" id="3.40.50.150">
    <property type="entry name" value="Vaccinia Virus protein VP39"/>
    <property type="match status" value="1"/>
</dbReference>
<dbReference type="GO" id="GO:0071424">
    <property type="term" value="F:rRNA (cytosine-N4-)-methyltransferase activity"/>
    <property type="evidence" value="ECO:0007669"/>
    <property type="project" value="TreeGrafter"/>
</dbReference>
<dbReference type="Gene3D" id="1.10.150.170">
    <property type="entry name" value="Putative methyltransferase TM0872, insert domain"/>
    <property type="match status" value="1"/>
</dbReference>
<dbReference type="EMBL" id="UINC01001574">
    <property type="protein sequence ID" value="SUZ83963.1"/>
    <property type="molecule type" value="Genomic_DNA"/>
</dbReference>
<evidence type="ECO:0000313" key="5">
    <source>
        <dbReference type="EMBL" id="SUZ83963.1"/>
    </source>
</evidence>
<gene>
    <name evidence="5" type="ORF">METZ01_LOCUS36817</name>
</gene>
<sequence length="207" mass="23990">MLADFGISSYQIDTKTRGFSIRFDSKLDMRMDQSQKMDAQFIINKYDREKLENIFQNYGELRNYRRIVDLIVSERKNNKINTSGDLKRILEPLSISSEKNKFLAKVFQAIRIEVNDEINIIKSLLVQSSRILKKGGRLVCISYHSLEDRLVKRFIQNGTFESDAISDIYGNKDLIFKKIGKLISPDKEEVGSNNRSRSAKLRVAEKI</sequence>
<dbReference type="InterPro" id="IPR002903">
    <property type="entry name" value="RsmH"/>
</dbReference>
<organism evidence="5">
    <name type="scientific">marine metagenome</name>
    <dbReference type="NCBI Taxonomy" id="408172"/>
    <lineage>
        <taxon>unclassified sequences</taxon>
        <taxon>metagenomes</taxon>
        <taxon>ecological metagenomes</taxon>
    </lineage>
</organism>
<evidence type="ECO:0000256" key="2">
    <source>
        <dbReference type="ARBA" id="ARBA00022603"/>
    </source>
</evidence>
<protein>
    <recommendedName>
        <fullName evidence="6">16S rRNA (Cytosine(1402)-N(4))-methyltransferase</fullName>
    </recommendedName>
</protein>
<name>A0A381R306_9ZZZZ</name>
<keyword evidence="4" id="KW-0949">S-adenosyl-L-methionine</keyword>
<dbReference type="SUPFAM" id="SSF81799">
    <property type="entry name" value="Putative methyltransferase TM0872, insert domain"/>
    <property type="match status" value="1"/>
</dbReference>
<evidence type="ECO:0000256" key="1">
    <source>
        <dbReference type="ARBA" id="ARBA00010396"/>
    </source>
</evidence>
<evidence type="ECO:0000256" key="3">
    <source>
        <dbReference type="ARBA" id="ARBA00022679"/>
    </source>
</evidence>
<dbReference type="PANTHER" id="PTHR11265:SF0">
    <property type="entry name" value="12S RRNA N4-METHYLCYTIDINE METHYLTRANSFERASE"/>
    <property type="match status" value="1"/>
</dbReference>
<reference evidence="5" key="1">
    <citation type="submission" date="2018-05" db="EMBL/GenBank/DDBJ databases">
        <authorList>
            <person name="Lanie J.A."/>
            <person name="Ng W.-L."/>
            <person name="Kazmierczak K.M."/>
            <person name="Andrzejewski T.M."/>
            <person name="Davidsen T.M."/>
            <person name="Wayne K.J."/>
            <person name="Tettelin H."/>
            <person name="Glass J.I."/>
            <person name="Rusch D."/>
            <person name="Podicherti R."/>
            <person name="Tsui H.-C.T."/>
            <person name="Winkler M.E."/>
        </authorList>
    </citation>
    <scope>NUCLEOTIDE SEQUENCE</scope>
</reference>
<dbReference type="Pfam" id="PF01795">
    <property type="entry name" value="Methyltransf_5"/>
    <property type="match status" value="1"/>
</dbReference>
<dbReference type="InterPro" id="IPR023397">
    <property type="entry name" value="SAM-dep_MeTrfase_MraW_recog"/>
</dbReference>
<dbReference type="GO" id="GO:0070475">
    <property type="term" value="P:rRNA base methylation"/>
    <property type="evidence" value="ECO:0007669"/>
    <property type="project" value="TreeGrafter"/>
</dbReference>